<protein>
    <submittedName>
        <fullName evidence="2">Uncharacterized protein</fullName>
    </submittedName>
</protein>
<keyword evidence="3" id="KW-1185">Reference proteome</keyword>
<feature type="non-terminal residue" evidence="2">
    <location>
        <position position="1"/>
    </location>
</feature>
<sequence length="112" mass="12019">TQTIGARTVLHEAQAEIWPLIAGIQTQEQLDGLLESFQGIQLREAIHDPPALNPKGRPRSQRMTGAAEGCPRGGGASIICIPELNPGSSRRKCGVCCQEDHTHSTCPLVPRS</sequence>
<proteinExistence type="predicted"/>
<evidence type="ECO:0000313" key="2">
    <source>
        <dbReference type="EMBL" id="KIJ99057.1"/>
    </source>
</evidence>
<evidence type="ECO:0000313" key="3">
    <source>
        <dbReference type="Proteomes" id="UP000054477"/>
    </source>
</evidence>
<feature type="region of interest" description="Disordered" evidence="1">
    <location>
        <begin position="47"/>
        <end position="71"/>
    </location>
</feature>
<name>A0A0C9XT50_9AGAR</name>
<accession>A0A0C9XT50</accession>
<dbReference type="STRING" id="1095629.A0A0C9XT50"/>
<dbReference type="EMBL" id="KN838655">
    <property type="protein sequence ID" value="KIJ99057.1"/>
    <property type="molecule type" value="Genomic_DNA"/>
</dbReference>
<dbReference type="Proteomes" id="UP000054477">
    <property type="component" value="Unassembled WGS sequence"/>
</dbReference>
<reference evidence="2 3" key="1">
    <citation type="submission" date="2014-04" db="EMBL/GenBank/DDBJ databases">
        <authorList>
            <consortium name="DOE Joint Genome Institute"/>
            <person name="Kuo A."/>
            <person name="Kohler A."/>
            <person name="Nagy L.G."/>
            <person name="Floudas D."/>
            <person name="Copeland A."/>
            <person name="Barry K.W."/>
            <person name="Cichocki N."/>
            <person name="Veneault-Fourrey C."/>
            <person name="LaButti K."/>
            <person name="Lindquist E.A."/>
            <person name="Lipzen A."/>
            <person name="Lundell T."/>
            <person name="Morin E."/>
            <person name="Murat C."/>
            <person name="Sun H."/>
            <person name="Tunlid A."/>
            <person name="Henrissat B."/>
            <person name="Grigoriev I.V."/>
            <person name="Hibbett D.S."/>
            <person name="Martin F."/>
            <person name="Nordberg H.P."/>
            <person name="Cantor M.N."/>
            <person name="Hua S.X."/>
        </authorList>
    </citation>
    <scope>NUCLEOTIDE SEQUENCE [LARGE SCALE GENOMIC DNA]</scope>
    <source>
        <strain evidence="2 3">LaAM-08-1</strain>
    </source>
</reference>
<reference evidence="3" key="2">
    <citation type="submission" date="2015-01" db="EMBL/GenBank/DDBJ databases">
        <title>Evolutionary Origins and Diversification of the Mycorrhizal Mutualists.</title>
        <authorList>
            <consortium name="DOE Joint Genome Institute"/>
            <consortium name="Mycorrhizal Genomics Consortium"/>
            <person name="Kohler A."/>
            <person name="Kuo A."/>
            <person name="Nagy L.G."/>
            <person name="Floudas D."/>
            <person name="Copeland A."/>
            <person name="Barry K.W."/>
            <person name="Cichocki N."/>
            <person name="Veneault-Fourrey C."/>
            <person name="LaButti K."/>
            <person name="Lindquist E.A."/>
            <person name="Lipzen A."/>
            <person name="Lundell T."/>
            <person name="Morin E."/>
            <person name="Murat C."/>
            <person name="Riley R."/>
            <person name="Ohm R."/>
            <person name="Sun H."/>
            <person name="Tunlid A."/>
            <person name="Henrissat B."/>
            <person name="Grigoriev I.V."/>
            <person name="Hibbett D.S."/>
            <person name="Martin F."/>
        </authorList>
    </citation>
    <scope>NUCLEOTIDE SEQUENCE [LARGE SCALE GENOMIC DNA]</scope>
    <source>
        <strain evidence="3">LaAM-08-1</strain>
    </source>
</reference>
<dbReference type="AlphaFoldDB" id="A0A0C9XT50"/>
<evidence type="ECO:0000256" key="1">
    <source>
        <dbReference type="SAM" id="MobiDB-lite"/>
    </source>
</evidence>
<dbReference type="OrthoDB" id="3018493at2759"/>
<organism evidence="2 3">
    <name type="scientific">Laccaria amethystina LaAM-08-1</name>
    <dbReference type="NCBI Taxonomy" id="1095629"/>
    <lineage>
        <taxon>Eukaryota</taxon>
        <taxon>Fungi</taxon>
        <taxon>Dikarya</taxon>
        <taxon>Basidiomycota</taxon>
        <taxon>Agaricomycotina</taxon>
        <taxon>Agaricomycetes</taxon>
        <taxon>Agaricomycetidae</taxon>
        <taxon>Agaricales</taxon>
        <taxon>Agaricineae</taxon>
        <taxon>Hydnangiaceae</taxon>
        <taxon>Laccaria</taxon>
    </lineage>
</organism>
<gene>
    <name evidence="2" type="ORF">K443DRAFT_102897</name>
</gene>
<dbReference type="HOGENOM" id="CLU_144958_0_0_1"/>